<dbReference type="AlphaFoldDB" id="F6CVK6"/>
<dbReference type="EC" id="3.1.1.73" evidence="9"/>
<dbReference type="RefSeq" id="WP_013796858.1">
    <property type="nucleotide sequence ID" value="NC_015559.1"/>
</dbReference>
<dbReference type="eggNOG" id="COG3509">
    <property type="taxonomic scope" value="Bacteria"/>
</dbReference>
<evidence type="ECO:0000313" key="10">
    <source>
        <dbReference type="Proteomes" id="UP000009230"/>
    </source>
</evidence>
<dbReference type="Gene3D" id="3.40.50.1820">
    <property type="entry name" value="alpha/beta hydrolase"/>
    <property type="match status" value="1"/>
</dbReference>
<dbReference type="OrthoDB" id="7197884at2"/>
<evidence type="ECO:0000256" key="5">
    <source>
        <dbReference type="ARBA" id="ARBA00022801"/>
    </source>
</evidence>
<evidence type="ECO:0000256" key="2">
    <source>
        <dbReference type="ARBA" id="ARBA00022487"/>
    </source>
</evidence>
<evidence type="ECO:0000256" key="4">
    <source>
        <dbReference type="ARBA" id="ARBA00022729"/>
    </source>
</evidence>
<dbReference type="PANTHER" id="PTHR33938:SF15">
    <property type="entry name" value="FERULOYL ESTERASE B-RELATED"/>
    <property type="match status" value="1"/>
</dbReference>
<dbReference type="Pfam" id="PF07519">
    <property type="entry name" value="Tannase"/>
    <property type="match status" value="1"/>
</dbReference>
<reference evidence="9 10" key="1">
    <citation type="journal article" date="2012" name="Stand. Genomic Sci.">
        <title>Complete genome sequence of Marinomonas posidonica type strain (IVIA-Po-181(T)).</title>
        <authorList>
            <person name="Lucas-Elio P."/>
            <person name="Goodwin L."/>
            <person name="Woyke T."/>
            <person name="Pitluck S."/>
            <person name="Nolan M."/>
            <person name="Kyrpides N.C."/>
            <person name="Detter J.C."/>
            <person name="Copeland A."/>
            <person name="Lu M."/>
            <person name="Bruce D."/>
            <person name="Detter C."/>
            <person name="Tapia R."/>
            <person name="Han S."/>
            <person name="Land M.L."/>
            <person name="Ivanova N."/>
            <person name="Mikhailova N."/>
            <person name="Johnston A.W."/>
            <person name="Sanchez-Amat A."/>
        </authorList>
    </citation>
    <scope>NUCLEOTIDE SEQUENCE [LARGE SCALE GENOMIC DNA]</scope>
    <source>
        <strain evidence="10">CECT 7376 / NCIMB 14433 / IVIA-Po-181</strain>
    </source>
</reference>
<sequence>MEPMSCSKTALATLLSTALISGCSHSPSSSQASLSPAIPEALTQQCEAFANQLSYQNTHILSVESVPEGAMKVADKAIGEHCLVKGEMNRRVSSVDGKEYAIGFEIRLPKSWNGRLLYQANGGLDGSVKPAEGGFAGGPITNALYQGFAVISSDAGHDRPLPTFGYDPQARLDYGYQAVGTLTPMVKSVVSQVYGKAPDRSYFAGCSNGGRHAMVAATRYADQYDGFLVGAPGYRLPLAATANIAGAQVYLSVPGTTKADLSAAFTLQERQLVSNAIIKQCDGLDGLKDGLVQDYNACQATFDLEKHVASCTDGRDGSCLTPDQKNAVQTIFDGVRQSNGERVYASFPYDVGISNKGQMNWEYSAPIKRDSGATSMIFQTPPVELEDLSIRNFNGPDYVFNADIDELVKKVYATEGIYQEASMSFMTPQNPEDLSVMRDRGGKIMVYHGVSDPIFSVQDTQDWYQALERENQGDAGQFAQFYPVPGMAHCRGGQSVDQFDMLTPLVNWVEKGEQPEQVIASARGANNPGGENPELPTSWSGDRTRPLCPFPTVATYDGKGDPEKASSFACVAQ</sequence>
<dbReference type="KEGG" id="mpc:Mar181_2348"/>
<dbReference type="PANTHER" id="PTHR33938">
    <property type="entry name" value="FERULOYL ESTERASE B-RELATED"/>
    <property type="match status" value="1"/>
</dbReference>
<dbReference type="HOGENOM" id="CLU_014819_4_0_6"/>
<protein>
    <submittedName>
        <fullName evidence="9">Feruloyl esterase</fullName>
        <ecNumber evidence="9">3.1.1.73</ecNumber>
    </submittedName>
</protein>
<accession>F6CVK6</accession>
<comment type="similarity">
    <text evidence="1">Belongs to the tannase family.</text>
</comment>
<keyword evidence="7" id="KW-1015">Disulfide bond</keyword>
<evidence type="ECO:0000313" key="9">
    <source>
        <dbReference type="EMBL" id="AEF55383.1"/>
    </source>
</evidence>
<dbReference type="SUPFAM" id="SSF53474">
    <property type="entry name" value="alpha/beta-Hydrolases"/>
    <property type="match status" value="1"/>
</dbReference>
<keyword evidence="10" id="KW-1185">Reference proteome</keyword>
<organism evidence="9 10">
    <name type="scientific">Marinomonas posidonica (strain CECT 7376 / NCIMB 14433 / IVIA-Po-181)</name>
    <dbReference type="NCBI Taxonomy" id="491952"/>
    <lineage>
        <taxon>Bacteria</taxon>
        <taxon>Pseudomonadati</taxon>
        <taxon>Pseudomonadota</taxon>
        <taxon>Gammaproteobacteria</taxon>
        <taxon>Oceanospirillales</taxon>
        <taxon>Oceanospirillaceae</taxon>
        <taxon>Marinomonas</taxon>
    </lineage>
</organism>
<dbReference type="InterPro" id="IPR029058">
    <property type="entry name" value="AB_hydrolase_fold"/>
</dbReference>
<dbReference type="InterPro" id="IPR011118">
    <property type="entry name" value="Tannase/feruloyl_esterase"/>
</dbReference>
<gene>
    <name evidence="9" type="ordered locus">Mar181_2348</name>
</gene>
<keyword evidence="3" id="KW-0479">Metal-binding</keyword>
<dbReference type="GO" id="GO:0046872">
    <property type="term" value="F:metal ion binding"/>
    <property type="evidence" value="ECO:0007669"/>
    <property type="project" value="UniProtKB-KW"/>
</dbReference>
<dbReference type="Proteomes" id="UP000009230">
    <property type="component" value="Chromosome"/>
</dbReference>
<keyword evidence="2" id="KW-0719">Serine esterase</keyword>
<evidence type="ECO:0000256" key="3">
    <source>
        <dbReference type="ARBA" id="ARBA00022723"/>
    </source>
</evidence>
<feature type="region of interest" description="Disordered" evidence="8">
    <location>
        <begin position="522"/>
        <end position="546"/>
    </location>
</feature>
<evidence type="ECO:0000256" key="1">
    <source>
        <dbReference type="ARBA" id="ARBA00006249"/>
    </source>
</evidence>
<name>F6CVK6_MARPP</name>
<evidence type="ECO:0000256" key="6">
    <source>
        <dbReference type="ARBA" id="ARBA00022837"/>
    </source>
</evidence>
<dbReference type="STRING" id="491952.Mar181_2348"/>
<keyword evidence="5 9" id="KW-0378">Hydrolase</keyword>
<keyword evidence="6" id="KW-0106">Calcium</keyword>
<dbReference type="EMBL" id="CP002771">
    <property type="protein sequence ID" value="AEF55383.1"/>
    <property type="molecule type" value="Genomic_DNA"/>
</dbReference>
<dbReference type="SMR" id="F6CVK6"/>
<evidence type="ECO:0000256" key="7">
    <source>
        <dbReference type="ARBA" id="ARBA00023157"/>
    </source>
</evidence>
<keyword evidence="4" id="KW-0732">Signal</keyword>
<dbReference type="GO" id="GO:0030600">
    <property type="term" value="F:feruloyl esterase activity"/>
    <property type="evidence" value="ECO:0007669"/>
    <property type="project" value="UniProtKB-EC"/>
</dbReference>
<proteinExistence type="inferred from homology"/>
<evidence type="ECO:0000256" key="8">
    <source>
        <dbReference type="SAM" id="MobiDB-lite"/>
    </source>
</evidence>